<accession>A0AAW9Q1R1</accession>
<name>A0AAW9Q1R1_9CYAN</name>
<protein>
    <recommendedName>
        <fullName evidence="3">HigA protein (Antitoxin to HigB)</fullName>
    </recommendedName>
</protein>
<reference evidence="1" key="1">
    <citation type="submission" date="2024-01" db="EMBL/GenBank/DDBJ databases">
        <title>Bank of Algae and Cyanobacteria of the Azores (BACA) strain genomes.</title>
        <authorList>
            <person name="Luz R."/>
            <person name="Cordeiro R."/>
            <person name="Fonseca A."/>
            <person name="Goncalves V."/>
        </authorList>
    </citation>
    <scope>NUCLEOTIDE SEQUENCE</scope>
    <source>
        <strain evidence="1">BACA0141</strain>
    </source>
</reference>
<sequence>MKTYSFNQILELVEEMSDDEKFTLLDLVGHRLREKRRDEIALNIARSNEEYTQGQVFRGTLAEVMAELRR</sequence>
<proteinExistence type="predicted"/>
<comment type="caution">
    <text evidence="1">The sequence shown here is derived from an EMBL/GenBank/DDBJ whole genome shotgun (WGS) entry which is preliminary data.</text>
</comment>
<keyword evidence="2" id="KW-1185">Reference proteome</keyword>
<dbReference type="EMBL" id="JAZBJZ010000065">
    <property type="protein sequence ID" value="MEE3718129.1"/>
    <property type="molecule type" value="Genomic_DNA"/>
</dbReference>
<organism evidence="1 2">
    <name type="scientific">Tumidithrix elongata BACA0141</name>
    <dbReference type="NCBI Taxonomy" id="2716417"/>
    <lineage>
        <taxon>Bacteria</taxon>
        <taxon>Bacillati</taxon>
        <taxon>Cyanobacteriota</taxon>
        <taxon>Cyanophyceae</taxon>
        <taxon>Pseudanabaenales</taxon>
        <taxon>Pseudanabaenaceae</taxon>
        <taxon>Tumidithrix</taxon>
        <taxon>Tumidithrix elongata</taxon>
    </lineage>
</organism>
<gene>
    <name evidence="1" type="ORF">V2H45_15420</name>
</gene>
<evidence type="ECO:0000313" key="2">
    <source>
        <dbReference type="Proteomes" id="UP001333818"/>
    </source>
</evidence>
<dbReference type="AlphaFoldDB" id="A0AAW9Q1R1"/>
<evidence type="ECO:0008006" key="3">
    <source>
        <dbReference type="Google" id="ProtNLM"/>
    </source>
</evidence>
<dbReference type="Proteomes" id="UP001333818">
    <property type="component" value="Unassembled WGS sequence"/>
</dbReference>
<evidence type="ECO:0000313" key="1">
    <source>
        <dbReference type="EMBL" id="MEE3718129.1"/>
    </source>
</evidence>